<dbReference type="GO" id="GO:0005886">
    <property type="term" value="C:plasma membrane"/>
    <property type="evidence" value="ECO:0007669"/>
    <property type="project" value="UniProtKB-SubCell"/>
</dbReference>
<dbReference type="RefSeq" id="WP_123039575.1">
    <property type="nucleotide sequence ID" value="NZ_CP033433.1"/>
</dbReference>
<keyword evidence="2" id="KW-1003">Cell membrane</keyword>
<dbReference type="InterPro" id="IPR003660">
    <property type="entry name" value="HAMP_dom"/>
</dbReference>
<dbReference type="AlphaFoldDB" id="A0A3G3JTI0"/>
<keyword evidence="4" id="KW-0808">Transferase</keyword>
<proteinExistence type="predicted"/>
<feature type="domain" description="HAMP" evidence="8">
    <location>
        <begin position="308"/>
        <end position="360"/>
    </location>
</feature>
<dbReference type="InterPro" id="IPR010559">
    <property type="entry name" value="Sig_transdc_His_kin_internal"/>
</dbReference>
<organism evidence="9 10">
    <name type="scientific">Cohnella candidum</name>
    <dbReference type="NCBI Taxonomy" id="2674991"/>
    <lineage>
        <taxon>Bacteria</taxon>
        <taxon>Bacillati</taxon>
        <taxon>Bacillota</taxon>
        <taxon>Bacilli</taxon>
        <taxon>Bacillales</taxon>
        <taxon>Paenibacillaceae</taxon>
        <taxon>Cohnella</taxon>
    </lineage>
</organism>
<evidence type="ECO:0000256" key="1">
    <source>
        <dbReference type="ARBA" id="ARBA00004651"/>
    </source>
</evidence>
<gene>
    <name evidence="9" type="ORF">EAV92_02295</name>
</gene>
<reference evidence="9 10" key="1">
    <citation type="submission" date="2018-10" db="EMBL/GenBank/DDBJ databases">
        <title>Genome Sequence of Cohnella sp.</title>
        <authorList>
            <person name="Srinivasan S."/>
            <person name="Kim M.K."/>
        </authorList>
    </citation>
    <scope>NUCLEOTIDE SEQUENCE [LARGE SCALE GENOMIC DNA]</scope>
    <source>
        <strain evidence="9 10">18JY8-7</strain>
    </source>
</reference>
<keyword evidence="6 7" id="KW-0472">Membrane</keyword>
<dbReference type="SMART" id="SM00304">
    <property type="entry name" value="HAMP"/>
    <property type="match status" value="1"/>
</dbReference>
<dbReference type="Gene3D" id="3.30.565.10">
    <property type="entry name" value="Histidine kinase-like ATPase, C-terminal domain"/>
    <property type="match status" value="1"/>
</dbReference>
<dbReference type="PROSITE" id="PS50885">
    <property type="entry name" value="HAMP"/>
    <property type="match status" value="1"/>
</dbReference>
<comment type="subcellular location">
    <subcellularLocation>
        <location evidence="1">Cell membrane</location>
        <topology evidence="1">Multi-pass membrane protein</topology>
    </subcellularLocation>
</comment>
<evidence type="ECO:0000256" key="2">
    <source>
        <dbReference type="ARBA" id="ARBA00022475"/>
    </source>
</evidence>
<keyword evidence="10" id="KW-1185">Reference proteome</keyword>
<evidence type="ECO:0000313" key="10">
    <source>
        <dbReference type="Proteomes" id="UP000269097"/>
    </source>
</evidence>
<dbReference type="CDD" id="cd06225">
    <property type="entry name" value="HAMP"/>
    <property type="match status" value="1"/>
</dbReference>
<dbReference type="Pfam" id="PF02518">
    <property type="entry name" value="HATPase_c"/>
    <property type="match status" value="1"/>
</dbReference>
<evidence type="ECO:0000259" key="8">
    <source>
        <dbReference type="PROSITE" id="PS50885"/>
    </source>
</evidence>
<evidence type="ECO:0000313" key="9">
    <source>
        <dbReference type="EMBL" id="AYQ71512.1"/>
    </source>
</evidence>
<protein>
    <submittedName>
        <fullName evidence="9">Sensor histidine kinase</fullName>
    </submittedName>
</protein>
<evidence type="ECO:0000256" key="4">
    <source>
        <dbReference type="ARBA" id="ARBA00022679"/>
    </source>
</evidence>
<dbReference type="EMBL" id="CP033433">
    <property type="protein sequence ID" value="AYQ71512.1"/>
    <property type="molecule type" value="Genomic_DNA"/>
</dbReference>
<keyword evidence="5 9" id="KW-0418">Kinase</keyword>
<dbReference type="InterPro" id="IPR050640">
    <property type="entry name" value="Bact_2-comp_sensor_kinase"/>
</dbReference>
<evidence type="ECO:0000256" key="3">
    <source>
        <dbReference type="ARBA" id="ARBA00022553"/>
    </source>
</evidence>
<keyword evidence="3" id="KW-0597">Phosphoprotein</keyword>
<evidence type="ECO:0000256" key="5">
    <source>
        <dbReference type="ARBA" id="ARBA00022777"/>
    </source>
</evidence>
<feature type="transmembrane region" description="Helical" evidence="7">
    <location>
        <begin position="287"/>
        <end position="307"/>
    </location>
</feature>
<accession>A0A3G3JTI0</accession>
<dbReference type="Proteomes" id="UP000269097">
    <property type="component" value="Chromosome"/>
</dbReference>
<dbReference type="SUPFAM" id="SSF158472">
    <property type="entry name" value="HAMP domain-like"/>
    <property type="match status" value="1"/>
</dbReference>
<dbReference type="PANTHER" id="PTHR34220">
    <property type="entry name" value="SENSOR HISTIDINE KINASE YPDA"/>
    <property type="match status" value="1"/>
</dbReference>
<evidence type="ECO:0000256" key="7">
    <source>
        <dbReference type="SAM" id="Phobius"/>
    </source>
</evidence>
<dbReference type="Pfam" id="PF00672">
    <property type="entry name" value="HAMP"/>
    <property type="match status" value="1"/>
</dbReference>
<dbReference type="SUPFAM" id="SSF55874">
    <property type="entry name" value="ATPase domain of HSP90 chaperone/DNA topoisomerase II/histidine kinase"/>
    <property type="match status" value="1"/>
</dbReference>
<dbReference type="Gene3D" id="6.10.340.10">
    <property type="match status" value="1"/>
</dbReference>
<dbReference type="KEGG" id="coh:EAV92_02295"/>
<name>A0A3G3JTI0_9BACL</name>
<sequence>MKYRLNIFNKILTLVVLLLAPILLLYSYSNRTANQVIQEEIQSSNLNRLSFFLYQIDSAIENLSMFPVILSLDPHINDFVEQEEHRSAESLKAESRVVDKLGLQSVSSSWSNDLSLFLPRDRKVISTNIFLHGAARQGTWRDRIHSSWTFETDASRGQPVGSFIREIGEPTRAVSFSEANAVFQIRFPVQNISDLLDVSKKDKQSDPFLYHPGFDPIGNSTSAKRTVREIADRLGRGTLPDTGQLRMVADGQQVLVSYVKSRQLGWYLVDYVPEQRILSPIAKSRNLFYVSVALLLGMSVLASFLLYRNVQIPIKNIIRSLQRMKRGDLSARIRYRSKNEFQFLIQRFNEMAEQIQKLVEVVYAERISSREAALKQLQSQINPHFLYNSLFFMINSAKIEDSEAVIAMGENLAEYYRYSTRVENQTVRLGEELHLVENYLSIQNMRMHRLAYRITVPDSMLGEEVPRLILQPIVENAVIHGVEHREGGGTISVMGEQDAEANRLIVEDDGEGMAEIDLQNLRIKLMQPMSEEIGCGVWNVHHRLKYQFGERSGLTFGQSACGGLRVVLEWERKKGASEPVDVHEGGVRSGSTVDRR</sequence>
<evidence type="ECO:0000256" key="6">
    <source>
        <dbReference type="ARBA" id="ARBA00023136"/>
    </source>
</evidence>
<dbReference type="PANTHER" id="PTHR34220:SF7">
    <property type="entry name" value="SENSOR HISTIDINE KINASE YPDA"/>
    <property type="match status" value="1"/>
</dbReference>
<keyword evidence="7" id="KW-0812">Transmembrane</keyword>
<dbReference type="GO" id="GO:0000155">
    <property type="term" value="F:phosphorelay sensor kinase activity"/>
    <property type="evidence" value="ECO:0007669"/>
    <property type="project" value="InterPro"/>
</dbReference>
<dbReference type="Pfam" id="PF06580">
    <property type="entry name" value="His_kinase"/>
    <property type="match status" value="1"/>
</dbReference>
<dbReference type="InterPro" id="IPR003594">
    <property type="entry name" value="HATPase_dom"/>
</dbReference>
<dbReference type="InterPro" id="IPR036890">
    <property type="entry name" value="HATPase_C_sf"/>
</dbReference>
<keyword evidence="7" id="KW-1133">Transmembrane helix</keyword>